<protein>
    <submittedName>
        <fullName evidence="2">Uncharacterized protein</fullName>
    </submittedName>
</protein>
<feature type="region of interest" description="Disordered" evidence="1">
    <location>
        <begin position="57"/>
        <end position="89"/>
    </location>
</feature>
<dbReference type="EMBL" id="JAUEPH010000003">
    <property type="protein sequence ID" value="MDN3204220.1"/>
    <property type="molecule type" value="Genomic_DNA"/>
</dbReference>
<dbReference type="RefSeq" id="WP_289999771.1">
    <property type="nucleotide sequence ID" value="NZ_JAUEPH010000003.1"/>
</dbReference>
<evidence type="ECO:0000313" key="2">
    <source>
        <dbReference type="EMBL" id="MDN3204220.1"/>
    </source>
</evidence>
<feature type="compositionally biased region" description="Basic and acidic residues" evidence="1">
    <location>
        <begin position="77"/>
        <end position="89"/>
    </location>
</feature>
<reference evidence="2" key="1">
    <citation type="submission" date="2023-06" db="EMBL/GenBank/DDBJ databases">
        <title>Robiginitalea aurantiacus sp. nov. and Algoriphagus sediminis sp. nov., isolated from coastal sediment.</title>
        <authorList>
            <person name="Zhou Z.Y."/>
            <person name="An J."/>
            <person name="Jia Y.W."/>
            <person name="Du Z.J."/>
        </authorList>
    </citation>
    <scope>NUCLEOTIDE SEQUENCE</scope>
    <source>
        <strain evidence="2">C2-7</strain>
    </source>
</reference>
<proteinExistence type="predicted"/>
<feature type="compositionally biased region" description="Polar residues" evidence="1">
    <location>
        <begin position="58"/>
        <end position="76"/>
    </location>
</feature>
<gene>
    <name evidence="2" type="ORF">QVH07_08670</name>
</gene>
<dbReference type="Proteomes" id="UP001171916">
    <property type="component" value="Unassembled WGS sequence"/>
</dbReference>
<sequence>MKKLPFVALLTIGFFFFVGSGYAQSEQNSDQDKENPDVIKDRPVSSDVVMSDGLLDIESSTPSKNLPNSIGQPKTPTRQEEKTEKVVAKKEEGASTLSFNLFLYIVDKFKAD</sequence>
<keyword evidence="3" id="KW-1185">Reference proteome</keyword>
<comment type="caution">
    <text evidence="2">The sequence shown here is derived from an EMBL/GenBank/DDBJ whole genome shotgun (WGS) entry which is preliminary data.</text>
</comment>
<name>A0ABT7YCH0_9BACT</name>
<evidence type="ECO:0000313" key="3">
    <source>
        <dbReference type="Proteomes" id="UP001171916"/>
    </source>
</evidence>
<organism evidence="2 3">
    <name type="scientific">Algoriphagus sediminis</name>
    <dbReference type="NCBI Taxonomy" id="3057113"/>
    <lineage>
        <taxon>Bacteria</taxon>
        <taxon>Pseudomonadati</taxon>
        <taxon>Bacteroidota</taxon>
        <taxon>Cytophagia</taxon>
        <taxon>Cytophagales</taxon>
        <taxon>Cyclobacteriaceae</taxon>
        <taxon>Algoriphagus</taxon>
    </lineage>
</organism>
<accession>A0ABT7YCH0</accession>
<evidence type="ECO:0000256" key="1">
    <source>
        <dbReference type="SAM" id="MobiDB-lite"/>
    </source>
</evidence>